<feature type="transmembrane region" description="Helical" evidence="1">
    <location>
        <begin position="341"/>
        <end position="359"/>
    </location>
</feature>
<dbReference type="Proteomes" id="UP000272400">
    <property type="component" value="Unassembled WGS sequence"/>
</dbReference>
<evidence type="ECO:0000256" key="1">
    <source>
        <dbReference type="SAM" id="Phobius"/>
    </source>
</evidence>
<keyword evidence="4" id="KW-1185">Reference proteome</keyword>
<feature type="transmembrane region" description="Helical" evidence="1">
    <location>
        <begin position="218"/>
        <end position="240"/>
    </location>
</feature>
<feature type="signal peptide" evidence="2">
    <location>
        <begin position="1"/>
        <end position="20"/>
    </location>
</feature>
<reference evidence="3 4" key="1">
    <citation type="submission" date="2018-11" db="EMBL/GenBank/DDBJ databases">
        <title>Sequencing the genomes of 1000 actinobacteria strains.</title>
        <authorList>
            <person name="Klenk H.-P."/>
        </authorList>
    </citation>
    <scope>NUCLEOTIDE SEQUENCE [LARGE SCALE GENOMIC DNA]</scope>
    <source>
        <strain evidence="3 4">DSM 44254</strain>
    </source>
</reference>
<dbReference type="InterPro" id="IPR032809">
    <property type="entry name" value="Put_HupE_UreJ"/>
</dbReference>
<comment type="caution">
    <text evidence="3">The sequence shown here is derived from an EMBL/GenBank/DDBJ whole genome shotgun (WGS) entry which is preliminary data.</text>
</comment>
<dbReference type="Pfam" id="PF13795">
    <property type="entry name" value="HupE_UreJ_2"/>
    <property type="match status" value="1"/>
</dbReference>
<accession>A0A3N1D7W8</accession>
<name>A0A3N1D7W8_9ACTN</name>
<dbReference type="AlphaFoldDB" id="A0A3N1D7W8"/>
<evidence type="ECO:0000313" key="3">
    <source>
        <dbReference type="EMBL" id="ROO89615.1"/>
    </source>
</evidence>
<feature type="transmembrane region" description="Helical" evidence="1">
    <location>
        <begin position="306"/>
        <end position="329"/>
    </location>
</feature>
<sequence>MRWFFALLFAVLLGGAPASAHDATTEAHVRVTGSGADATAVFELEYDLLMKSAWLYAESYEATEKDEQLRQLALNRDAVFEYVSERFAVAYDDARCAASQAGDADLVTRGEKAFAKLTLAYDCADAPGGRHAISSALFPELENFVHSTKTLVTYDLDGVASSAILTETDPTVHIGAEKTEAHVGEFFRLGIEHLLLGLDHLCFLFALLLGARRLRDIVYTATAFTAAHSITFLLAALGYVTAPASVVEPVIAASIAIVAVADLLGRGEDRLGRWRLPIVFLFGLVHGLGFASSLDLDEDASWSLLLPLLSFNLGIEATQLLLIALVHPLLTLLRRHSSSRWTLPTLTAPILILSLYWLTTRALL</sequence>
<keyword evidence="1" id="KW-0472">Membrane</keyword>
<feature type="transmembrane region" description="Helical" evidence="1">
    <location>
        <begin position="246"/>
        <end position="264"/>
    </location>
</feature>
<dbReference type="RefSeq" id="WP_123668677.1">
    <property type="nucleotide sequence ID" value="NZ_RJKE01000001.1"/>
</dbReference>
<keyword evidence="1" id="KW-0812">Transmembrane</keyword>
<dbReference type="EMBL" id="RJKE01000001">
    <property type="protein sequence ID" value="ROO89615.1"/>
    <property type="molecule type" value="Genomic_DNA"/>
</dbReference>
<protein>
    <submittedName>
        <fullName evidence="3">Hydrogenase/urease accessory protein HupE</fullName>
    </submittedName>
</protein>
<dbReference type="OrthoDB" id="9808870at2"/>
<gene>
    <name evidence="3" type="ORF">EDD29_7317</name>
</gene>
<proteinExistence type="predicted"/>
<feature type="transmembrane region" description="Helical" evidence="1">
    <location>
        <begin position="276"/>
        <end position="294"/>
    </location>
</feature>
<keyword evidence="2" id="KW-0732">Signal</keyword>
<feature type="chain" id="PRO_5018041094" evidence="2">
    <location>
        <begin position="21"/>
        <end position="364"/>
    </location>
</feature>
<organism evidence="3 4">
    <name type="scientific">Actinocorallia herbida</name>
    <dbReference type="NCBI Taxonomy" id="58109"/>
    <lineage>
        <taxon>Bacteria</taxon>
        <taxon>Bacillati</taxon>
        <taxon>Actinomycetota</taxon>
        <taxon>Actinomycetes</taxon>
        <taxon>Streptosporangiales</taxon>
        <taxon>Thermomonosporaceae</taxon>
        <taxon>Actinocorallia</taxon>
    </lineage>
</organism>
<evidence type="ECO:0000313" key="4">
    <source>
        <dbReference type="Proteomes" id="UP000272400"/>
    </source>
</evidence>
<evidence type="ECO:0000256" key="2">
    <source>
        <dbReference type="SAM" id="SignalP"/>
    </source>
</evidence>
<feature type="transmembrane region" description="Helical" evidence="1">
    <location>
        <begin position="194"/>
        <end position="211"/>
    </location>
</feature>
<keyword evidence="1" id="KW-1133">Transmembrane helix</keyword>